<evidence type="ECO:0000313" key="3">
    <source>
        <dbReference type="EMBL" id="MFD1431620.1"/>
    </source>
</evidence>
<evidence type="ECO:0000256" key="1">
    <source>
        <dbReference type="SAM" id="MobiDB-lite"/>
    </source>
</evidence>
<dbReference type="PANTHER" id="PTHR33164:SF102">
    <property type="entry name" value="TRANSCRIPTIONAL REGULATORY PROTEIN"/>
    <property type="match status" value="1"/>
</dbReference>
<dbReference type="Pfam" id="PF01047">
    <property type="entry name" value="MarR"/>
    <property type="match status" value="1"/>
</dbReference>
<dbReference type="InterPro" id="IPR036388">
    <property type="entry name" value="WH-like_DNA-bd_sf"/>
</dbReference>
<organism evidence="3 4">
    <name type="scientific">Lacticaseibacillus yichunensis</name>
    <dbReference type="NCBI Taxonomy" id="2486015"/>
    <lineage>
        <taxon>Bacteria</taxon>
        <taxon>Bacillati</taxon>
        <taxon>Bacillota</taxon>
        <taxon>Bacilli</taxon>
        <taxon>Lactobacillales</taxon>
        <taxon>Lactobacillaceae</taxon>
        <taxon>Lacticaseibacillus</taxon>
    </lineage>
</organism>
<dbReference type="InterPro" id="IPR036390">
    <property type="entry name" value="WH_DNA-bd_sf"/>
</dbReference>
<sequence length="162" mass="17839">MTAKNLRYTQTLNQFARLVPPLGDESRPISQQNLLFWVAAEKTPPTPSKVAEAMGISKAAVTKMLTPLIADQLLAKEMDTADNRSFTLSLTAKGQEELIALTPTYQAPMETVRDGLGKKRFKQLIKLLAKANILLNQAHPNGAGPIDVDCDDEEEDDEDDDM</sequence>
<proteinExistence type="predicted"/>
<dbReference type="PANTHER" id="PTHR33164">
    <property type="entry name" value="TRANSCRIPTIONAL REGULATOR, MARR FAMILY"/>
    <property type="match status" value="1"/>
</dbReference>
<comment type="caution">
    <text evidence="3">The sequence shown here is derived from an EMBL/GenBank/DDBJ whole genome shotgun (WGS) entry which is preliminary data.</text>
</comment>
<evidence type="ECO:0000313" key="4">
    <source>
        <dbReference type="Proteomes" id="UP001597192"/>
    </source>
</evidence>
<keyword evidence="4" id="KW-1185">Reference proteome</keyword>
<gene>
    <name evidence="3" type="ORF">ACFQ47_02820</name>
</gene>
<feature type="domain" description="HTH marR-type" evidence="2">
    <location>
        <begin position="1"/>
        <end position="133"/>
    </location>
</feature>
<feature type="compositionally biased region" description="Acidic residues" evidence="1">
    <location>
        <begin position="148"/>
        <end position="162"/>
    </location>
</feature>
<dbReference type="PROSITE" id="PS50995">
    <property type="entry name" value="HTH_MARR_2"/>
    <property type="match status" value="1"/>
</dbReference>
<protein>
    <submittedName>
        <fullName evidence="3">MarR family winged helix-turn-helix transcriptional regulator</fullName>
    </submittedName>
</protein>
<reference evidence="4" key="1">
    <citation type="journal article" date="2019" name="Int. J. Syst. Evol. Microbiol.">
        <title>The Global Catalogue of Microorganisms (GCM) 10K type strain sequencing project: providing services to taxonomists for standard genome sequencing and annotation.</title>
        <authorList>
            <consortium name="The Broad Institute Genomics Platform"/>
            <consortium name="The Broad Institute Genome Sequencing Center for Infectious Disease"/>
            <person name="Wu L."/>
            <person name="Ma J."/>
        </authorList>
    </citation>
    <scope>NUCLEOTIDE SEQUENCE [LARGE SCALE GENOMIC DNA]</scope>
    <source>
        <strain evidence="4">CCM 8947</strain>
    </source>
</reference>
<feature type="region of interest" description="Disordered" evidence="1">
    <location>
        <begin position="141"/>
        <end position="162"/>
    </location>
</feature>
<dbReference type="RefSeq" id="WP_125696814.1">
    <property type="nucleotide sequence ID" value="NZ_JBHTOG010000012.1"/>
</dbReference>
<dbReference type="Gene3D" id="1.10.10.10">
    <property type="entry name" value="Winged helix-like DNA-binding domain superfamily/Winged helix DNA-binding domain"/>
    <property type="match status" value="1"/>
</dbReference>
<dbReference type="InterPro" id="IPR000835">
    <property type="entry name" value="HTH_MarR-typ"/>
</dbReference>
<dbReference type="EMBL" id="JBHTOG010000012">
    <property type="protein sequence ID" value="MFD1431620.1"/>
    <property type="molecule type" value="Genomic_DNA"/>
</dbReference>
<dbReference type="Proteomes" id="UP001597192">
    <property type="component" value="Unassembled WGS sequence"/>
</dbReference>
<dbReference type="InterPro" id="IPR039422">
    <property type="entry name" value="MarR/SlyA-like"/>
</dbReference>
<accession>A0ABW4CL36</accession>
<name>A0ABW4CL36_9LACO</name>
<dbReference type="SUPFAM" id="SSF46785">
    <property type="entry name" value="Winged helix' DNA-binding domain"/>
    <property type="match status" value="1"/>
</dbReference>
<evidence type="ECO:0000259" key="2">
    <source>
        <dbReference type="PROSITE" id="PS50995"/>
    </source>
</evidence>